<keyword evidence="2" id="KW-1185">Reference proteome</keyword>
<feature type="region of interest" description="Disordered" evidence="1">
    <location>
        <begin position="248"/>
        <end position="318"/>
    </location>
</feature>
<evidence type="ECO:0000256" key="1">
    <source>
        <dbReference type="SAM" id="MobiDB-lite"/>
    </source>
</evidence>
<protein>
    <submittedName>
        <fullName evidence="3">Uncharacterized protein LOC111486332 isoform X2</fullName>
    </submittedName>
</protein>
<dbReference type="Proteomes" id="UP000504608">
    <property type="component" value="Unplaced"/>
</dbReference>
<accession>A0A6J1JNM5</accession>
<gene>
    <name evidence="3" type="primary">LOC111486332</name>
</gene>
<proteinExistence type="predicted"/>
<name>A0A6J1JNM5_CUCMA</name>
<evidence type="ECO:0000313" key="3">
    <source>
        <dbReference type="RefSeq" id="XP_022989179.1"/>
    </source>
</evidence>
<feature type="compositionally biased region" description="Polar residues" evidence="1">
    <location>
        <begin position="282"/>
        <end position="310"/>
    </location>
</feature>
<feature type="region of interest" description="Disordered" evidence="1">
    <location>
        <begin position="102"/>
        <end position="123"/>
    </location>
</feature>
<reference evidence="3" key="1">
    <citation type="submission" date="2025-08" db="UniProtKB">
        <authorList>
            <consortium name="RefSeq"/>
        </authorList>
    </citation>
    <scope>IDENTIFICATION</scope>
    <source>
        <tissue evidence="3">Young leaves</tissue>
    </source>
</reference>
<sequence length="999" mass="110588">MAFPPTAFSIREYALKMRGKDLTRRSWPFSEKVKEEVAEALLPPISVAKFRWWSQELQILKSNKVVEDSKVDKICPVCGVFVTATVNAMSAHIDGCLAPTTKEKRKNKAGGGGAAAFLKAKSRPPKKRSIAEIFAVAPPVETMTMIHDCEGEKVSGKQRNGDKIKATSLATTLVSAMKTMKANNNNNNKNKKGHRNHKGVLVCCKKPCFKRLSRQKMQKPVKKSNVVAKQQRAVPPIRSILKHSVTNSSSTNFKCSDQVINNGSRKSDRRVSFSDKKDVLGPSTTCVQTGGSPFQDSEGNTNSGESNTGVDSMEVGINNDRSHPCWDGVNHSAEKSISVNRVIPHENSLHLFDHPQKLPSVHSAIPSLLAAQEERQYGHDAHSFCGKSVDYLITPMNGVAALSENAAGRFLNLAESSAKDTRSSLPNWEQSMVAYKEKGVNDGFFCLPLNSKGELIQLNSGLINGFDQMNDTSNTMVCSSRIPGCGLVLPRSARDCFIDNQKLLVDTELTGNQLSLFPLHSNMQENQRYLSAGFDVTETGISRTADIRLQNSERGTECGRFFHSNLMDPPFNPENSSSLLPNPARQTMRLMGKDVAVGGNGKKVVEPEVINFWKNTSLFENCLTNSIQENPMRKRNYLEDTLFYPAGFHSNQVAQRSLLPNAPQGRYPHPRVDRKNSIMYHRSDSVINLNERFNNIHSFSPLPTDQAFNMALNFEAPFFSGSQAVRLSAQPSTFSTSFELGFNQNNLHPAELGNINFPFLQPADESHVQHPRFHSSKSLPPWMLHGHKREDVPTASSKLADINGYYYPFIASGADVRISPSAHQLNEAGYPRSTTPSHLQMKNIPVSTSFHQPISISPRVHSPSIRTSYEDRLKFKSLEMNNAGVLPRWTQRKLIDDVQSNPRTAAKIIANWDKAVNSAGNMSNMSQTDGIVNEAPKGECMARRGPIKLTAGAKHILKPSQRMDLEYNKPTYSTVPSAGLAQCVSLVESQKKSTKVYSF</sequence>
<dbReference type="AlphaFoldDB" id="A0A6J1JNM5"/>
<dbReference type="PANTHER" id="PTHR36892">
    <property type="entry name" value="OS01G0201800 PROTEIN"/>
    <property type="match status" value="1"/>
</dbReference>
<dbReference type="RefSeq" id="XP_022989179.1">
    <property type="nucleotide sequence ID" value="XM_023133411.1"/>
</dbReference>
<organism evidence="2 3">
    <name type="scientific">Cucurbita maxima</name>
    <name type="common">Pumpkin</name>
    <name type="synonym">Winter squash</name>
    <dbReference type="NCBI Taxonomy" id="3661"/>
    <lineage>
        <taxon>Eukaryota</taxon>
        <taxon>Viridiplantae</taxon>
        <taxon>Streptophyta</taxon>
        <taxon>Embryophyta</taxon>
        <taxon>Tracheophyta</taxon>
        <taxon>Spermatophyta</taxon>
        <taxon>Magnoliopsida</taxon>
        <taxon>eudicotyledons</taxon>
        <taxon>Gunneridae</taxon>
        <taxon>Pentapetalae</taxon>
        <taxon>rosids</taxon>
        <taxon>fabids</taxon>
        <taxon>Cucurbitales</taxon>
        <taxon>Cucurbitaceae</taxon>
        <taxon>Cucurbiteae</taxon>
        <taxon>Cucurbita</taxon>
    </lineage>
</organism>
<feature type="compositionally biased region" description="Basic and acidic residues" evidence="1">
    <location>
        <begin position="265"/>
        <end position="279"/>
    </location>
</feature>
<evidence type="ECO:0000313" key="2">
    <source>
        <dbReference type="Proteomes" id="UP000504608"/>
    </source>
</evidence>
<dbReference type="GeneID" id="111486332"/>
<dbReference type="PANTHER" id="PTHR36892:SF1">
    <property type="entry name" value="OS05G0518200 PROTEIN"/>
    <property type="match status" value="1"/>
</dbReference>
<feature type="compositionally biased region" description="Polar residues" evidence="1">
    <location>
        <begin position="248"/>
        <end position="264"/>
    </location>
</feature>